<keyword evidence="2" id="KW-1185">Reference proteome</keyword>
<dbReference type="EMBL" id="OU963919">
    <property type="protein sequence ID" value="CAH0403841.1"/>
    <property type="molecule type" value="Genomic_DNA"/>
</dbReference>
<evidence type="ECO:0000313" key="1">
    <source>
        <dbReference type="EMBL" id="CAH0403841.1"/>
    </source>
</evidence>
<organism evidence="1 2">
    <name type="scientific">Chilo suppressalis</name>
    <name type="common">Asiatic rice borer moth</name>
    <dbReference type="NCBI Taxonomy" id="168631"/>
    <lineage>
        <taxon>Eukaryota</taxon>
        <taxon>Metazoa</taxon>
        <taxon>Ecdysozoa</taxon>
        <taxon>Arthropoda</taxon>
        <taxon>Hexapoda</taxon>
        <taxon>Insecta</taxon>
        <taxon>Pterygota</taxon>
        <taxon>Neoptera</taxon>
        <taxon>Endopterygota</taxon>
        <taxon>Lepidoptera</taxon>
        <taxon>Glossata</taxon>
        <taxon>Ditrysia</taxon>
        <taxon>Pyraloidea</taxon>
        <taxon>Crambidae</taxon>
        <taxon>Crambinae</taxon>
        <taxon>Chilo</taxon>
    </lineage>
</organism>
<sequence length="194" mass="22750">MILCVNHQVVQLLTFCTKGSHHRNLSVIFITQNLFHQGKGQRDISLNANYIVIFKNPRYRSQIQHLARQVCPENTRFFQEIYYDATAQPHGYLLLDLKQSTPENCRFRTCIFPEDSKHYVYVQRKPINKSPHNHNLYLIRGSKLSIVGEFVPEKFNLVLPRFLFRLIFECTLFGVLEQICSSSFILNSLLLIVF</sequence>
<protein>
    <submittedName>
        <fullName evidence="1">Uncharacterized protein</fullName>
    </submittedName>
</protein>
<reference evidence="1" key="1">
    <citation type="submission" date="2021-12" db="EMBL/GenBank/DDBJ databases">
        <authorList>
            <person name="King R."/>
        </authorList>
    </citation>
    <scope>NUCLEOTIDE SEQUENCE</scope>
</reference>
<evidence type="ECO:0000313" key="2">
    <source>
        <dbReference type="Proteomes" id="UP001153292"/>
    </source>
</evidence>
<dbReference type="Proteomes" id="UP001153292">
    <property type="component" value="Chromosome 26"/>
</dbReference>
<accession>A0ABN8B6B0</accession>
<proteinExistence type="predicted"/>
<gene>
    <name evidence="1" type="ORF">CHILSU_LOCUS7132</name>
</gene>
<name>A0ABN8B6B0_CHISP</name>